<dbReference type="EMBL" id="LAZR01021610">
    <property type="protein sequence ID" value="KKL84765.1"/>
    <property type="molecule type" value="Genomic_DNA"/>
</dbReference>
<organism evidence="1">
    <name type="scientific">marine sediment metagenome</name>
    <dbReference type="NCBI Taxonomy" id="412755"/>
    <lineage>
        <taxon>unclassified sequences</taxon>
        <taxon>metagenomes</taxon>
        <taxon>ecological metagenomes</taxon>
    </lineage>
</organism>
<accession>A0A0F9HSX0</accession>
<evidence type="ECO:0000313" key="1">
    <source>
        <dbReference type="EMBL" id="KKL84765.1"/>
    </source>
</evidence>
<sequence>MNNLPEDTHMLSQPLLTEEGFINSACMNELEATINNMPRTYDRLSNDPEWSIPEIVQVKQITGYFAHWAIRQGDNFPYPPNLEHLVGYLDACLRKEFLIIGSGERWYEMGWCKLSLCQINKMLFDILEGTAEFDAWNTKECLGDNWLDLNALLHNVCISIRDEDRAFRTLSEKIDKEYGDSIKGDSDEG</sequence>
<protein>
    <submittedName>
        <fullName evidence="1">Uncharacterized protein</fullName>
    </submittedName>
</protein>
<gene>
    <name evidence="1" type="ORF">LCGC14_1961490</name>
</gene>
<dbReference type="AlphaFoldDB" id="A0A0F9HSX0"/>
<dbReference type="Pfam" id="PF25190">
    <property type="entry name" value="Tad5"/>
    <property type="match status" value="1"/>
</dbReference>
<reference evidence="1" key="1">
    <citation type="journal article" date="2015" name="Nature">
        <title>Complex archaea that bridge the gap between prokaryotes and eukaryotes.</title>
        <authorList>
            <person name="Spang A."/>
            <person name="Saw J.H."/>
            <person name="Jorgensen S.L."/>
            <person name="Zaremba-Niedzwiedzka K."/>
            <person name="Martijn J."/>
            <person name="Lind A.E."/>
            <person name="van Eijk R."/>
            <person name="Schleper C."/>
            <person name="Guy L."/>
            <person name="Ettema T.J."/>
        </authorList>
    </citation>
    <scope>NUCLEOTIDE SEQUENCE</scope>
</reference>
<name>A0A0F9HSX0_9ZZZZ</name>
<proteinExistence type="predicted"/>
<comment type="caution">
    <text evidence="1">The sequence shown here is derived from an EMBL/GenBank/DDBJ whole genome shotgun (WGS) entry which is preliminary data.</text>
</comment>